<gene>
    <name evidence="2" type="ORF">Cspa_c04060</name>
</gene>
<dbReference type="HOGENOM" id="CLU_508724_0_0_9"/>
<dbReference type="SMART" id="SM00306">
    <property type="entry name" value="HintN"/>
    <property type="match status" value="1"/>
</dbReference>
<sequence length="535" mass="58356">MGFGLESLASAVMGAVAEVAEAGIKIATEVADVIAAQADIANILEDGQIDEDEQDRLLDDINKLMVGAYLLGVGSYLAGVGSIKFGSESGSSKDCSVSSWDEDIDSLPEYDPISARITENKGTRAKKKGVNGEYFAGRIDEFGNFIPDDIQGFTNIEVKEVDESSLSHRALCVFEGIVGQAVNDLKDLKEAVIDHPFDTAISTIRLFGDPQYSGQAAVAIGTEIYKSYEDQVVNGNQKSKDHFIGQAIFEIGTLVAGTAAGKLGKISKVGEGVEAANDISKAGKMGKVEEAVEGGSKAESEISGGVCFTEETLVLTKDGHKHIKDIKIGDEVYSQNQYTGEKGLKKVTDIFVNETDRLVRITIKETEIKATPTHPFWVVDKGWVVAEELEVGDNVQLYSGEVIEITSLKFELIGEYIKVYNFEVEEWHTYYVSNRGILVHNTCSEYVPNNPKWVGAGTDMWTWAEENNYKLSFGGGTDIGKMFVSNSEGEVIGEIHSGQLIDRGVNAGKEVQIHFEYYFEGTTKTDDSLHLYFED</sequence>
<dbReference type="InterPro" id="IPR030934">
    <property type="entry name" value="Intein_C"/>
</dbReference>
<accession>M1M8E3</accession>
<dbReference type="InterPro" id="IPR003587">
    <property type="entry name" value="Hint_dom_N"/>
</dbReference>
<dbReference type="eggNOG" id="COG1372">
    <property type="taxonomic scope" value="Bacteria"/>
</dbReference>
<dbReference type="InterPro" id="IPR036844">
    <property type="entry name" value="Hint_dom_sf"/>
</dbReference>
<proteinExistence type="predicted"/>
<dbReference type="NCBIfam" id="TIGR01445">
    <property type="entry name" value="intein_Nterm"/>
    <property type="match status" value="1"/>
</dbReference>
<dbReference type="GO" id="GO:0016539">
    <property type="term" value="P:intein-mediated protein splicing"/>
    <property type="evidence" value="ECO:0007669"/>
    <property type="project" value="InterPro"/>
</dbReference>
<feature type="domain" description="Hint" evidence="1">
    <location>
        <begin position="305"/>
        <end position="399"/>
    </location>
</feature>
<dbReference type="RefSeq" id="WP_015390550.1">
    <property type="nucleotide sequence ID" value="NC_020291.1"/>
</dbReference>
<dbReference type="Proteomes" id="UP000011728">
    <property type="component" value="Chromosome"/>
</dbReference>
<dbReference type="Pfam" id="PF07591">
    <property type="entry name" value="PT-HINT"/>
    <property type="match status" value="1"/>
</dbReference>
<organism evidence="2 3">
    <name type="scientific">Clostridium saccharoperbutylacetonicum N1-4(HMT)</name>
    <dbReference type="NCBI Taxonomy" id="931276"/>
    <lineage>
        <taxon>Bacteria</taxon>
        <taxon>Bacillati</taxon>
        <taxon>Bacillota</taxon>
        <taxon>Clostridia</taxon>
        <taxon>Eubacteriales</taxon>
        <taxon>Clostridiaceae</taxon>
        <taxon>Clostridium</taxon>
    </lineage>
</organism>
<reference evidence="2 3" key="1">
    <citation type="submission" date="2013-02" db="EMBL/GenBank/DDBJ databases">
        <title>Genome sequence of Clostridium saccharoperbutylacetonicum N1-4(HMT).</title>
        <authorList>
            <person name="Poehlein A."/>
            <person name="Daniel R."/>
        </authorList>
    </citation>
    <scope>NUCLEOTIDE SEQUENCE [LARGE SCALE GENOMIC DNA]</scope>
    <source>
        <strain evidence="3">N1-4(HMT)</strain>
    </source>
</reference>
<protein>
    <submittedName>
        <fullName evidence="2">RHS repeat-associated core domain-containing protein</fullName>
    </submittedName>
</protein>
<keyword evidence="3" id="KW-1185">Reference proteome</keyword>
<dbReference type="PROSITE" id="PS50817">
    <property type="entry name" value="INTEIN_N_TER"/>
    <property type="match status" value="1"/>
</dbReference>
<dbReference type="SUPFAM" id="SSF51294">
    <property type="entry name" value="Hedgehog/intein (Hint) domain"/>
    <property type="match status" value="1"/>
</dbReference>
<dbReference type="InterPro" id="IPR006141">
    <property type="entry name" value="Intein_N"/>
</dbReference>
<dbReference type="OrthoDB" id="1760972at2"/>
<name>M1M8E3_9CLOT</name>
<dbReference type="NCBIfam" id="TIGR01443">
    <property type="entry name" value="intein_Cterm"/>
    <property type="match status" value="1"/>
</dbReference>
<evidence type="ECO:0000313" key="3">
    <source>
        <dbReference type="Proteomes" id="UP000011728"/>
    </source>
</evidence>
<dbReference type="PATRIC" id="fig|931276.5.peg.389"/>
<dbReference type="CDD" id="cd00081">
    <property type="entry name" value="Hint"/>
    <property type="match status" value="1"/>
</dbReference>
<evidence type="ECO:0000313" key="2">
    <source>
        <dbReference type="EMBL" id="AGF54224.1"/>
    </source>
</evidence>
<dbReference type="PROSITE" id="PS50818">
    <property type="entry name" value="INTEIN_C_TER"/>
    <property type="match status" value="1"/>
</dbReference>
<dbReference type="Gene3D" id="2.170.16.10">
    <property type="entry name" value="Hedgehog/Intein (Hint) domain"/>
    <property type="match status" value="1"/>
</dbReference>
<dbReference type="EMBL" id="CP004121">
    <property type="protein sequence ID" value="AGF54224.1"/>
    <property type="molecule type" value="Genomic_DNA"/>
</dbReference>
<dbReference type="AlphaFoldDB" id="M1M8E3"/>
<evidence type="ECO:0000259" key="1">
    <source>
        <dbReference type="SMART" id="SM00306"/>
    </source>
</evidence>
<dbReference type="KEGG" id="csr:Cspa_c04060"/>